<dbReference type="PATRIC" id="fig|1800.3.peg.971"/>
<comment type="caution">
    <text evidence="1">The sequence shown here is derived from an EMBL/GenBank/DDBJ whole genome shotgun (WGS) entry which is preliminary data.</text>
</comment>
<organism evidence="1 2">
    <name type="scientific">Mycolicibacterium chubuense</name>
    <name type="common">Mycobacterium chubuense</name>
    <dbReference type="NCBI Taxonomy" id="1800"/>
    <lineage>
        <taxon>Bacteria</taxon>
        <taxon>Bacillati</taxon>
        <taxon>Actinomycetota</taxon>
        <taxon>Actinomycetes</taxon>
        <taxon>Mycobacteriales</taxon>
        <taxon>Mycobacteriaceae</taxon>
        <taxon>Mycolicibacterium</taxon>
    </lineage>
</organism>
<proteinExistence type="predicted"/>
<dbReference type="RefSeq" id="WP_048417056.1">
    <property type="nucleotide sequence ID" value="NZ_JYNX01000019.1"/>
</dbReference>
<sequence>MHGVDAAKFDALVKAIVTLDPQPRERRWVSLSLCIADAVWSIGAHYDNVVVPLVRRLATKFGVEQPTIPMSEPLGPDPLPLAELADLSVEELISPTNRQNTSTRGGIRKADAVLRHIHAFRSHGVGDLGDAIALFGDDERFAAVNADLRKIPGEGAHAVRRDYLWMLIGQDDLIKPDRMVLRWFRLHEVTVDPVGARDLIAALVPAVSAGLECPVTAWEIDHALWNAGRGM</sequence>
<dbReference type="OrthoDB" id="2962349at2"/>
<dbReference type="AlphaFoldDB" id="A0A0J6ZH50"/>
<dbReference type="Proteomes" id="UP000036176">
    <property type="component" value="Unassembled WGS sequence"/>
</dbReference>
<evidence type="ECO:0000313" key="2">
    <source>
        <dbReference type="Proteomes" id="UP000036176"/>
    </source>
</evidence>
<protein>
    <submittedName>
        <fullName evidence="1">Uncharacterized protein</fullName>
    </submittedName>
</protein>
<gene>
    <name evidence="1" type="ORF">MCHUDSM44219_00967</name>
</gene>
<name>A0A0J6ZH50_MYCCU</name>
<accession>A0A0J6ZH50</accession>
<keyword evidence="2" id="KW-1185">Reference proteome</keyword>
<reference evidence="1 2" key="1">
    <citation type="journal article" date="2015" name="Genome Biol. Evol.">
        <title>Characterization of Three Mycobacterium spp. with Potential Use in Bioremediation by Genome Sequencing and Comparative Genomics.</title>
        <authorList>
            <person name="Das S."/>
            <person name="Pettersson B.M."/>
            <person name="Behra P.R."/>
            <person name="Ramesh M."/>
            <person name="Dasgupta S."/>
            <person name="Bhattacharya A."/>
            <person name="Kirsebom L.A."/>
        </authorList>
    </citation>
    <scope>NUCLEOTIDE SEQUENCE [LARGE SCALE GENOMIC DNA]</scope>
    <source>
        <strain evidence="1 2">DSM 44219</strain>
    </source>
</reference>
<evidence type="ECO:0000313" key="1">
    <source>
        <dbReference type="EMBL" id="KMO84161.1"/>
    </source>
</evidence>
<dbReference type="EMBL" id="JYNX01000019">
    <property type="protein sequence ID" value="KMO84161.1"/>
    <property type="molecule type" value="Genomic_DNA"/>
</dbReference>